<feature type="region of interest" description="Disordered" evidence="1">
    <location>
        <begin position="329"/>
        <end position="351"/>
    </location>
</feature>
<dbReference type="OrthoDB" id="10055248at2759"/>
<name>A0A2G8L7C9_STIJA</name>
<evidence type="ECO:0000256" key="1">
    <source>
        <dbReference type="SAM" id="MobiDB-lite"/>
    </source>
</evidence>
<dbReference type="Gene3D" id="2.170.270.10">
    <property type="entry name" value="SET domain"/>
    <property type="match status" value="1"/>
</dbReference>
<feature type="compositionally biased region" description="Acidic residues" evidence="1">
    <location>
        <begin position="329"/>
        <end position="345"/>
    </location>
</feature>
<comment type="caution">
    <text evidence="3">The sequence shown here is derived from an EMBL/GenBank/DDBJ whole genome shotgun (WGS) entry which is preliminary data.</text>
</comment>
<dbReference type="Pfam" id="PF00856">
    <property type="entry name" value="SET"/>
    <property type="match status" value="1"/>
</dbReference>
<evidence type="ECO:0000313" key="3">
    <source>
        <dbReference type="EMBL" id="PIK56040.1"/>
    </source>
</evidence>
<feature type="domain" description="SET" evidence="2">
    <location>
        <begin position="24"/>
        <end position="137"/>
    </location>
</feature>
<dbReference type="PROSITE" id="PS50280">
    <property type="entry name" value="SET"/>
    <property type="match status" value="1"/>
</dbReference>
<dbReference type="SMART" id="SM00317">
    <property type="entry name" value="SET"/>
    <property type="match status" value="1"/>
</dbReference>
<dbReference type="EMBL" id="MRZV01000190">
    <property type="protein sequence ID" value="PIK56040.1"/>
    <property type="molecule type" value="Genomic_DNA"/>
</dbReference>
<feature type="compositionally biased region" description="Acidic residues" evidence="1">
    <location>
        <begin position="273"/>
        <end position="288"/>
    </location>
</feature>
<feature type="region of interest" description="Disordered" evidence="1">
    <location>
        <begin position="246"/>
        <end position="309"/>
    </location>
</feature>
<dbReference type="STRING" id="307972.A0A2G8L7C9"/>
<dbReference type="InterPro" id="IPR046341">
    <property type="entry name" value="SET_dom_sf"/>
</dbReference>
<proteinExistence type="predicted"/>
<dbReference type="PANTHER" id="PTHR33480:SF1">
    <property type="entry name" value="TYR RECOMBINASE DOMAIN-CONTAINING PROTEIN"/>
    <property type="match status" value="1"/>
</dbReference>
<dbReference type="InterPro" id="IPR001214">
    <property type="entry name" value="SET_dom"/>
</dbReference>
<organism evidence="3 4">
    <name type="scientific">Stichopus japonicus</name>
    <name type="common">Sea cucumber</name>
    <dbReference type="NCBI Taxonomy" id="307972"/>
    <lineage>
        <taxon>Eukaryota</taxon>
        <taxon>Metazoa</taxon>
        <taxon>Echinodermata</taxon>
        <taxon>Eleutherozoa</taxon>
        <taxon>Echinozoa</taxon>
        <taxon>Holothuroidea</taxon>
        <taxon>Aspidochirotacea</taxon>
        <taxon>Aspidochirotida</taxon>
        <taxon>Stichopodidae</taxon>
        <taxon>Apostichopus</taxon>
    </lineage>
</organism>
<keyword evidence="4" id="KW-1185">Reference proteome</keyword>
<protein>
    <recommendedName>
        <fullName evidence="2">SET domain-containing protein</fullName>
    </recommendedName>
</protein>
<evidence type="ECO:0000259" key="2">
    <source>
        <dbReference type="PROSITE" id="PS50280"/>
    </source>
</evidence>
<reference evidence="3 4" key="1">
    <citation type="journal article" date="2017" name="PLoS Biol.">
        <title>The sea cucumber genome provides insights into morphological evolution and visceral regeneration.</title>
        <authorList>
            <person name="Zhang X."/>
            <person name="Sun L."/>
            <person name="Yuan J."/>
            <person name="Sun Y."/>
            <person name="Gao Y."/>
            <person name="Zhang L."/>
            <person name="Li S."/>
            <person name="Dai H."/>
            <person name="Hamel J.F."/>
            <person name="Liu C."/>
            <person name="Yu Y."/>
            <person name="Liu S."/>
            <person name="Lin W."/>
            <person name="Guo K."/>
            <person name="Jin S."/>
            <person name="Xu P."/>
            <person name="Storey K.B."/>
            <person name="Huan P."/>
            <person name="Zhang T."/>
            <person name="Zhou Y."/>
            <person name="Zhang J."/>
            <person name="Lin C."/>
            <person name="Li X."/>
            <person name="Xing L."/>
            <person name="Huo D."/>
            <person name="Sun M."/>
            <person name="Wang L."/>
            <person name="Mercier A."/>
            <person name="Li F."/>
            <person name="Yang H."/>
            <person name="Xiang J."/>
        </authorList>
    </citation>
    <scope>NUCLEOTIDE SEQUENCE [LARGE SCALE GENOMIC DNA]</scope>
    <source>
        <strain evidence="3">Shaxun</strain>
        <tissue evidence="3">Muscle</tissue>
    </source>
</reference>
<gene>
    <name evidence="3" type="ORF">BSL78_07066</name>
</gene>
<dbReference type="SUPFAM" id="SSF82199">
    <property type="entry name" value="SET domain"/>
    <property type="match status" value="1"/>
</dbReference>
<sequence length="952" mass="108297">MRTRSNVPRTTDPLDWVEKKQDPPGTVVRFVSHEIGKGVFAEKNFNKGEFLFEYDGQLKPADDTVEDDQTFIFHFKCDGKNLCIDATASKRNGRFANDEWRNPNAYVKKASLLEIPKLLIFARRNIITGEEIRFDYGQKDATWRYKVASEGMATSNEGSQKSTMIKALLKDTGSLDQDLEEEQDVIPSESEELTTIKALLKDTGSLDQDLEEVQDVIPSESEELTTIKALLKDTGSLDQDLEEVQDVIPSESEEDESEDEYIPDSDVPNSEVSDSEVPDSEVPESDDNVESRKKRKLTDSGGSSDSAVLPLRLGSLNSLSNVDKLDYDDDATIEDSDSDPEEDEVIRDKENNGIYIRRVSSSMTTKTGKRKKCSRVYNARHFCPFCQRAYINFSQHILGKTHDLEPEVQKITQINILKGDSDQIRLQKSKERKRLLSILRNKGDSSHNKKVLQKQRGEIILGRRQNETQGRFSISEYGPCPSCLEWLKLDIIPRHHCPERIEKLAHQTKANLLMQSAMLSGRFNVEASKMMKVEVFPVMRLDEIGQVARSDNLVVSLGNQWLLRNVGNELMRKYYTSAVMRLSSRLLITLREMVTPPTGTDMQDYLDPEYFTQVAKGALKVAQQDSSDEDSLQAPSNAIKLAHDIKRMANIKLGRAIESRNKDMKESAIDFLHLMSIQWSTKLARVLLDEKKHVKNTPLPVPSDVVKFSQYLKGEAKVCDLKDTSYPNYRKVVILALAALISYNRRRPGEVQAIKLSSYFSRKTGIDEVTEEIMGDITDFEKRLLLEQDVINIRGKGGKYVPVITPSYARPLLEYISNSDIRRAVGISTAHKYMFATNRAGVIRGNYAMLMMTTEAGLAHPERIRATNMRRFMATMSQGLDISPQQQQWVVDHMGHTLDVHHIHYRSTLDVIERIDITKILLMMDCGQISRFKGKKIEEIKLEGMFRDWRVI</sequence>
<dbReference type="PANTHER" id="PTHR33480">
    <property type="entry name" value="SET DOMAIN-CONTAINING PROTEIN-RELATED"/>
    <property type="match status" value="1"/>
</dbReference>
<dbReference type="AlphaFoldDB" id="A0A2G8L7C9"/>
<evidence type="ECO:0000313" key="4">
    <source>
        <dbReference type="Proteomes" id="UP000230750"/>
    </source>
</evidence>
<dbReference type="Proteomes" id="UP000230750">
    <property type="component" value="Unassembled WGS sequence"/>
</dbReference>
<feature type="compositionally biased region" description="Acidic residues" evidence="1">
    <location>
        <begin position="246"/>
        <end position="263"/>
    </location>
</feature>
<accession>A0A2G8L7C9</accession>